<keyword evidence="3" id="KW-0067">ATP-binding</keyword>
<dbReference type="RefSeq" id="WP_072888222.1">
    <property type="nucleotide sequence ID" value="NZ_FRAE01000021.1"/>
</dbReference>
<evidence type="ECO:0000313" key="5">
    <source>
        <dbReference type="EMBL" id="SHJ92507.1"/>
    </source>
</evidence>
<dbReference type="PROSITE" id="PS50893">
    <property type="entry name" value="ABC_TRANSPORTER_2"/>
    <property type="match status" value="1"/>
</dbReference>
<keyword evidence="1" id="KW-0813">Transport</keyword>
<evidence type="ECO:0000256" key="2">
    <source>
        <dbReference type="ARBA" id="ARBA00022741"/>
    </source>
</evidence>
<dbReference type="InterPro" id="IPR003593">
    <property type="entry name" value="AAA+_ATPase"/>
</dbReference>
<dbReference type="OrthoDB" id="9801958at2"/>
<evidence type="ECO:0000256" key="1">
    <source>
        <dbReference type="ARBA" id="ARBA00022448"/>
    </source>
</evidence>
<dbReference type="AlphaFoldDB" id="A0A1M6NA21"/>
<dbReference type="SUPFAM" id="SSF52540">
    <property type="entry name" value="P-loop containing nucleoside triphosphate hydrolases"/>
    <property type="match status" value="1"/>
</dbReference>
<reference evidence="6" key="1">
    <citation type="submission" date="2016-11" db="EMBL/GenBank/DDBJ databases">
        <authorList>
            <person name="Varghese N."/>
            <person name="Submissions S."/>
        </authorList>
    </citation>
    <scope>NUCLEOTIDE SEQUENCE [LARGE SCALE GENOMIC DNA]</scope>
    <source>
        <strain evidence="6">DSM 15518</strain>
    </source>
</reference>
<dbReference type="Pfam" id="PF00005">
    <property type="entry name" value="ABC_tran"/>
    <property type="match status" value="1"/>
</dbReference>
<dbReference type="GO" id="GO:0005524">
    <property type="term" value="F:ATP binding"/>
    <property type="evidence" value="ECO:0007669"/>
    <property type="project" value="UniProtKB-KW"/>
</dbReference>
<organism evidence="5 6">
    <name type="scientific">Tepidibacter formicigenes DSM 15518</name>
    <dbReference type="NCBI Taxonomy" id="1123349"/>
    <lineage>
        <taxon>Bacteria</taxon>
        <taxon>Bacillati</taxon>
        <taxon>Bacillota</taxon>
        <taxon>Clostridia</taxon>
        <taxon>Peptostreptococcales</taxon>
        <taxon>Peptostreptococcaceae</taxon>
        <taxon>Tepidibacter</taxon>
    </lineage>
</organism>
<dbReference type="STRING" id="1123349.SAMN02744037_01202"/>
<evidence type="ECO:0000259" key="4">
    <source>
        <dbReference type="PROSITE" id="PS50893"/>
    </source>
</evidence>
<dbReference type="InterPro" id="IPR003439">
    <property type="entry name" value="ABC_transporter-like_ATP-bd"/>
</dbReference>
<dbReference type="PANTHER" id="PTHR42788">
    <property type="entry name" value="TAURINE IMPORT ATP-BINDING PROTEIN-RELATED"/>
    <property type="match status" value="1"/>
</dbReference>
<evidence type="ECO:0000256" key="3">
    <source>
        <dbReference type="ARBA" id="ARBA00022840"/>
    </source>
</evidence>
<dbReference type="CDD" id="cd03293">
    <property type="entry name" value="ABC_NrtD_SsuB_transporters"/>
    <property type="match status" value="1"/>
</dbReference>
<evidence type="ECO:0000313" key="6">
    <source>
        <dbReference type="Proteomes" id="UP000242497"/>
    </source>
</evidence>
<accession>A0A1M6NA21</accession>
<dbReference type="EMBL" id="FRAE01000021">
    <property type="protein sequence ID" value="SHJ92507.1"/>
    <property type="molecule type" value="Genomic_DNA"/>
</dbReference>
<dbReference type="SMART" id="SM00382">
    <property type="entry name" value="AAA"/>
    <property type="match status" value="1"/>
</dbReference>
<dbReference type="Gene3D" id="3.40.50.300">
    <property type="entry name" value="P-loop containing nucleotide triphosphate hydrolases"/>
    <property type="match status" value="1"/>
</dbReference>
<dbReference type="InterPro" id="IPR027417">
    <property type="entry name" value="P-loop_NTPase"/>
</dbReference>
<dbReference type="PANTHER" id="PTHR42788:SF2">
    <property type="entry name" value="ABC TRANSPORTER ATP-BINDING PROTEIN"/>
    <property type="match status" value="1"/>
</dbReference>
<feature type="domain" description="ABC transporter" evidence="4">
    <location>
        <begin position="8"/>
        <end position="235"/>
    </location>
</feature>
<name>A0A1M6NA21_9FIRM</name>
<keyword evidence="2" id="KW-0547">Nucleotide-binding</keyword>
<dbReference type="InterPro" id="IPR050166">
    <property type="entry name" value="ABC_transporter_ATP-bind"/>
</dbReference>
<dbReference type="Proteomes" id="UP000242497">
    <property type="component" value="Unassembled WGS sequence"/>
</dbReference>
<dbReference type="GO" id="GO:0016887">
    <property type="term" value="F:ATP hydrolysis activity"/>
    <property type="evidence" value="ECO:0007669"/>
    <property type="project" value="InterPro"/>
</dbReference>
<proteinExistence type="predicted"/>
<protein>
    <submittedName>
        <fullName evidence="5">ABC-type nitrate/sulfonate/bicarbonate transport system, ATPase component</fullName>
    </submittedName>
</protein>
<sequence length="248" mass="28248">MSTYHSKLKVKNLKKYFDDNLIIDNISIDLNENEFVSILGPSGSGKSTIFNIVSGLALPDEGNIIINGEDFTGKSGKVSYMHQKDLLMPWRKIIDNVALPLLIKGESKKKSREIVKGYFSIFGLEGFEYKYPFQLSGGMRQRAALMRTYMFSKDIMLLDEPFGGLDAITKSKMHDWLLDVLDSLKATILFITHDVEEAVFLSDRIYILSERPAGIKEEIIVDLPKPRNKEIITSKEFNNIKKYILDIL</sequence>
<gene>
    <name evidence="5" type="ORF">SAMN02744037_01202</name>
</gene>
<keyword evidence="6" id="KW-1185">Reference proteome</keyword>